<organism evidence="2 3">
    <name type="scientific">Acaulospora morrowiae</name>
    <dbReference type="NCBI Taxonomy" id="94023"/>
    <lineage>
        <taxon>Eukaryota</taxon>
        <taxon>Fungi</taxon>
        <taxon>Fungi incertae sedis</taxon>
        <taxon>Mucoromycota</taxon>
        <taxon>Glomeromycotina</taxon>
        <taxon>Glomeromycetes</taxon>
        <taxon>Diversisporales</taxon>
        <taxon>Acaulosporaceae</taxon>
        <taxon>Acaulospora</taxon>
    </lineage>
</organism>
<gene>
    <name evidence="2" type="ORF">AMORRO_LOCUS4862</name>
</gene>
<dbReference type="InterPro" id="IPR013885">
    <property type="entry name" value="DUF1764_euk"/>
</dbReference>
<proteinExistence type="predicted"/>
<keyword evidence="3" id="KW-1185">Reference proteome</keyword>
<comment type="caution">
    <text evidence="2">The sequence shown here is derived from an EMBL/GenBank/DDBJ whole genome shotgun (WGS) entry which is preliminary data.</text>
</comment>
<dbReference type="PANTHER" id="PTHR34066">
    <property type="entry name" value="GROWTH FACTOR 2"/>
    <property type="match status" value="1"/>
</dbReference>
<reference evidence="2" key="1">
    <citation type="submission" date="2021-06" db="EMBL/GenBank/DDBJ databases">
        <authorList>
            <person name="Kallberg Y."/>
            <person name="Tangrot J."/>
            <person name="Rosling A."/>
        </authorList>
    </citation>
    <scope>NUCLEOTIDE SEQUENCE</scope>
    <source>
        <strain evidence="2">CL551</strain>
    </source>
</reference>
<dbReference type="Pfam" id="PF08576">
    <property type="entry name" value="DUF1764"/>
    <property type="match status" value="1"/>
</dbReference>
<dbReference type="EMBL" id="CAJVPV010002761">
    <property type="protein sequence ID" value="CAG8535213.1"/>
    <property type="molecule type" value="Genomic_DNA"/>
</dbReference>
<dbReference type="OrthoDB" id="20835at2759"/>
<protein>
    <submittedName>
        <fullName evidence="2">12512_t:CDS:1</fullName>
    </submittedName>
</protein>
<evidence type="ECO:0000313" key="3">
    <source>
        <dbReference type="Proteomes" id="UP000789342"/>
    </source>
</evidence>
<name>A0A9N9FGW2_9GLOM</name>
<dbReference type="AlphaFoldDB" id="A0A9N9FGW2"/>
<feature type="region of interest" description="Disordered" evidence="1">
    <location>
        <begin position="1"/>
        <end position="82"/>
    </location>
</feature>
<sequence length="164" mass="18080">MKNSKKKSKSSNVNLQLNSDNSNEIDEIFSAAKNKKASSRSSPVREAKSQTTNSKDTAPESPSAISTNERIDDDEKEKLKSSKAKEFVFKVPAIPDRSKSNKRKLIQNDDDGFSDSRGTKIRKSTEDGFAIYNANELNIGNGGDTPLCPFDCDCCKHLPELQSC</sequence>
<dbReference type="PANTHER" id="PTHR34066:SF1">
    <property type="entry name" value="DUF1764 FAMILY PROTEIN"/>
    <property type="match status" value="1"/>
</dbReference>
<evidence type="ECO:0000256" key="1">
    <source>
        <dbReference type="SAM" id="MobiDB-lite"/>
    </source>
</evidence>
<feature type="region of interest" description="Disordered" evidence="1">
    <location>
        <begin position="97"/>
        <end position="120"/>
    </location>
</feature>
<feature type="compositionally biased region" description="Polar residues" evidence="1">
    <location>
        <begin position="13"/>
        <end position="22"/>
    </location>
</feature>
<evidence type="ECO:0000313" key="2">
    <source>
        <dbReference type="EMBL" id="CAG8535213.1"/>
    </source>
</evidence>
<accession>A0A9N9FGW2</accession>
<dbReference type="Proteomes" id="UP000789342">
    <property type="component" value="Unassembled WGS sequence"/>
</dbReference>